<dbReference type="Gene3D" id="3.40.50.300">
    <property type="entry name" value="P-loop containing nucleotide triphosphate hydrolases"/>
    <property type="match status" value="1"/>
</dbReference>
<sequence length="285" mass="31253">MKIAIASGKGGTGKTTVAVNLALSIQDAQLIDCDVEEPNCNLFLKKELEQVTEVTSMIPEIVEENCTYCKKCSDFCRFNAIATLPNKILTFPTLCHSCGGCIMVCPEGAIQKHETITGIIRKTSADDENGPELYEGLLDIGQTMASPVISELKKNIDPGRTAIIDAPPGTACPVLTTLEDVDYCILVTEPTPFGLHDLKLAVEVVRTLEIPHGIVINRSGSGDDSVEEYCMNEGIEILMNIPHDTKIAQLYSEGIPFVQEMGQWKEKFIHIYSSIQDRYGREIEA</sequence>
<dbReference type="AlphaFoldDB" id="A0A1H9Z979"/>
<evidence type="ECO:0000313" key="3">
    <source>
        <dbReference type="Proteomes" id="UP000243338"/>
    </source>
</evidence>
<dbReference type="InterPro" id="IPR017900">
    <property type="entry name" value="4Fe4S_Fe_S_CS"/>
</dbReference>
<dbReference type="STRING" id="1353158.SAMN04488587_0949"/>
<gene>
    <name evidence="2" type="ORF">SAMN04488587_0949</name>
</gene>
<evidence type="ECO:0000313" key="2">
    <source>
        <dbReference type="EMBL" id="SES78074.1"/>
    </source>
</evidence>
<dbReference type="EMBL" id="FOHQ01000002">
    <property type="protein sequence ID" value="SES78074.1"/>
    <property type="molecule type" value="Genomic_DNA"/>
</dbReference>
<name>A0A1H9Z979_9EURY</name>
<dbReference type="PROSITE" id="PS00198">
    <property type="entry name" value="4FE4S_FER_1"/>
    <property type="match status" value="1"/>
</dbReference>
<protein>
    <submittedName>
        <fullName evidence="2">MinD superfamily P-loop ATPase, contains an inserted ferredoxin domain</fullName>
    </submittedName>
</protein>
<dbReference type="PROSITE" id="PS51379">
    <property type="entry name" value="4FE4S_FER_2"/>
    <property type="match status" value="2"/>
</dbReference>
<feature type="domain" description="4Fe-4S ferredoxin-type" evidence="1">
    <location>
        <begin position="86"/>
        <end position="115"/>
    </location>
</feature>
<proteinExistence type="predicted"/>
<dbReference type="GO" id="GO:0016491">
    <property type="term" value="F:oxidoreductase activity"/>
    <property type="evidence" value="ECO:0007669"/>
    <property type="project" value="UniProtKB-ARBA"/>
</dbReference>
<dbReference type="PANTHER" id="PTHR43063:SF1">
    <property type="entry name" value="4FE-4S CLUSTER CONTAINING PARA FAMILY ATPASE PROTEIN"/>
    <property type="match status" value="1"/>
</dbReference>
<accession>A0A1H9Z979</accession>
<reference evidence="3" key="1">
    <citation type="submission" date="2016-10" db="EMBL/GenBank/DDBJ databases">
        <authorList>
            <person name="Varghese N."/>
            <person name="Submissions S."/>
        </authorList>
    </citation>
    <scope>NUCLEOTIDE SEQUENCE [LARGE SCALE GENOMIC DNA]</scope>
    <source>
        <strain evidence="3">SLH 33</strain>
    </source>
</reference>
<dbReference type="InterPro" id="IPR027417">
    <property type="entry name" value="P-loop_NTPase"/>
</dbReference>
<dbReference type="OrthoDB" id="65817at2157"/>
<dbReference type="SUPFAM" id="SSF52540">
    <property type="entry name" value="P-loop containing nucleoside triphosphate hydrolases"/>
    <property type="match status" value="1"/>
</dbReference>
<keyword evidence="3" id="KW-1185">Reference proteome</keyword>
<dbReference type="Proteomes" id="UP000243338">
    <property type="component" value="Unassembled WGS sequence"/>
</dbReference>
<dbReference type="Gene3D" id="3.30.70.20">
    <property type="match status" value="1"/>
</dbReference>
<dbReference type="PANTHER" id="PTHR43063">
    <property type="entry name" value="4FE-4S CLUSTER CONTAINING PARA FAMILY ATPASE PROTEIN"/>
    <property type="match status" value="1"/>
</dbReference>
<dbReference type="RefSeq" id="WP_091689482.1">
    <property type="nucleotide sequence ID" value="NZ_CAAGSJ010000001.1"/>
</dbReference>
<dbReference type="SUPFAM" id="SSF54862">
    <property type="entry name" value="4Fe-4S ferredoxins"/>
    <property type="match status" value="1"/>
</dbReference>
<feature type="domain" description="4Fe-4S ferredoxin-type" evidence="1">
    <location>
        <begin position="57"/>
        <end position="81"/>
    </location>
</feature>
<dbReference type="Pfam" id="PF00037">
    <property type="entry name" value="Fer4"/>
    <property type="match status" value="2"/>
</dbReference>
<dbReference type="Pfam" id="PF01656">
    <property type="entry name" value="CbiA"/>
    <property type="match status" value="1"/>
</dbReference>
<dbReference type="InterPro" id="IPR017896">
    <property type="entry name" value="4Fe4S_Fe-S-bd"/>
</dbReference>
<evidence type="ECO:0000259" key="1">
    <source>
        <dbReference type="PROSITE" id="PS51379"/>
    </source>
</evidence>
<dbReference type="InterPro" id="IPR002586">
    <property type="entry name" value="CobQ/CobB/MinD/ParA_Nub-bd_dom"/>
</dbReference>
<organism evidence="2 3">
    <name type="scientific">Methanococcoides vulcani</name>
    <dbReference type="NCBI Taxonomy" id="1353158"/>
    <lineage>
        <taxon>Archaea</taxon>
        <taxon>Methanobacteriati</taxon>
        <taxon>Methanobacteriota</taxon>
        <taxon>Stenosarchaea group</taxon>
        <taxon>Methanomicrobia</taxon>
        <taxon>Methanosarcinales</taxon>
        <taxon>Methanosarcinaceae</taxon>
        <taxon>Methanococcoides</taxon>
    </lineage>
</organism>
<dbReference type="CDD" id="cd03110">
    <property type="entry name" value="SIMIBI_bact_arch"/>
    <property type="match status" value="1"/>
</dbReference>